<proteinExistence type="predicted"/>
<accession>A0A7L0ELF7</accession>
<keyword evidence="3" id="KW-1185">Reference proteome</keyword>
<gene>
    <name evidence="2" type="primary">Gpr179_1</name>
    <name evidence="2" type="ORF">TROMEL_R15583</name>
</gene>
<protein>
    <submittedName>
        <fullName evidence="2">GP179 protein</fullName>
    </submittedName>
</protein>
<name>A0A7L0ELF7_TROML</name>
<comment type="caution">
    <text evidence="2">The sequence shown here is derived from an EMBL/GenBank/DDBJ whole genome shotgun (WGS) entry which is preliminary data.</text>
</comment>
<organism evidence="2 3">
    <name type="scientific">Trogon melanurus</name>
    <name type="common">Black-tailed trogon</name>
    <dbReference type="NCBI Taxonomy" id="56311"/>
    <lineage>
        <taxon>Eukaryota</taxon>
        <taxon>Metazoa</taxon>
        <taxon>Chordata</taxon>
        <taxon>Craniata</taxon>
        <taxon>Vertebrata</taxon>
        <taxon>Euteleostomi</taxon>
        <taxon>Archelosauria</taxon>
        <taxon>Archosauria</taxon>
        <taxon>Dinosauria</taxon>
        <taxon>Saurischia</taxon>
        <taxon>Theropoda</taxon>
        <taxon>Coelurosauria</taxon>
        <taxon>Aves</taxon>
        <taxon>Neognathae</taxon>
        <taxon>Neoaves</taxon>
        <taxon>Telluraves</taxon>
        <taxon>Coraciimorphae</taxon>
        <taxon>Trogoniformes</taxon>
        <taxon>Trogonidae</taxon>
        <taxon>Trogon</taxon>
    </lineage>
</organism>
<reference evidence="2 3" key="1">
    <citation type="submission" date="2019-09" db="EMBL/GenBank/DDBJ databases">
        <title>Bird 10,000 Genomes (B10K) Project - Family phase.</title>
        <authorList>
            <person name="Zhang G."/>
        </authorList>
    </citation>
    <scope>NUCLEOTIDE SEQUENCE [LARGE SCALE GENOMIC DNA]</scope>
    <source>
        <strain evidence="2">B10K-DU-007-40</strain>
        <tissue evidence="2">Mixed tissue sample</tissue>
    </source>
</reference>
<dbReference type="AlphaFoldDB" id="A0A7L0ELF7"/>
<dbReference type="OrthoDB" id="5823771at2759"/>
<evidence type="ECO:0000256" key="1">
    <source>
        <dbReference type="SAM" id="MobiDB-lite"/>
    </source>
</evidence>
<feature type="region of interest" description="Disordered" evidence="1">
    <location>
        <begin position="23"/>
        <end position="118"/>
    </location>
</feature>
<feature type="region of interest" description="Disordered" evidence="1">
    <location>
        <begin position="142"/>
        <end position="166"/>
    </location>
</feature>
<feature type="non-terminal residue" evidence="2">
    <location>
        <position position="166"/>
    </location>
</feature>
<feature type="compositionally biased region" description="Basic and acidic residues" evidence="1">
    <location>
        <begin position="56"/>
        <end position="77"/>
    </location>
</feature>
<evidence type="ECO:0000313" key="2">
    <source>
        <dbReference type="EMBL" id="NXJ83774.1"/>
    </source>
</evidence>
<dbReference type="EMBL" id="VXAG01001401">
    <property type="protein sequence ID" value="NXJ83774.1"/>
    <property type="molecule type" value="Genomic_DNA"/>
</dbReference>
<feature type="non-terminal residue" evidence="2">
    <location>
        <position position="1"/>
    </location>
</feature>
<dbReference type="Proteomes" id="UP000550660">
    <property type="component" value="Unassembled WGS sequence"/>
</dbReference>
<feature type="compositionally biased region" description="Basic and acidic residues" evidence="1">
    <location>
        <begin position="39"/>
        <end position="49"/>
    </location>
</feature>
<sequence>KSESTGSLKAEICPWEAPELESTHKAAICPWEAAAPPSSKEKSSQDKDAPSTSTDLSKKIGDSTSGKEEKASRDRESICPWESLSTEQPPEKPRTGSPVLPKTPLKKSQSGESLKAEICPWELESPDKTEICPWEVAASLPEKGAAPGKESLPPRKSGVSKPPEKG</sequence>
<evidence type="ECO:0000313" key="3">
    <source>
        <dbReference type="Proteomes" id="UP000550660"/>
    </source>
</evidence>